<organism evidence="1">
    <name type="scientific">Phallusia mammillata</name>
    <dbReference type="NCBI Taxonomy" id="59560"/>
    <lineage>
        <taxon>Eukaryota</taxon>
        <taxon>Metazoa</taxon>
        <taxon>Chordata</taxon>
        <taxon>Tunicata</taxon>
        <taxon>Ascidiacea</taxon>
        <taxon>Phlebobranchia</taxon>
        <taxon>Ascidiidae</taxon>
        <taxon>Phallusia</taxon>
    </lineage>
</organism>
<name>A0A6F9DSC0_9ASCI</name>
<dbReference type="EMBL" id="LR790157">
    <property type="protein sequence ID" value="CAB3266019.1"/>
    <property type="molecule type" value="mRNA"/>
</dbReference>
<accession>A0A6F9DSC0</accession>
<reference evidence="1" key="1">
    <citation type="submission" date="2020-04" db="EMBL/GenBank/DDBJ databases">
        <authorList>
            <person name="Neveu A P."/>
        </authorList>
    </citation>
    <scope>NUCLEOTIDE SEQUENCE</scope>
    <source>
        <tissue evidence="1">Whole embryo</tissue>
    </source>
</reference>
<proteinExistence type="evidence at transcript level"/>
<evidence type="ECO:0000313" key="1">
    <source>
        <dbReference type="EMBL" id="CAB3266019.1"/>
    </source>
</evidence>
<sequence length="93" mass="10620">MYEVLYKYIQKAWQMYVDLPTLEFVEVWLASSYTNGNAVSSTGMNVYTRWYIGNPNNSPGIEWLVGKPTRSASYTGMLTLTENHSGPLPFCRL</sequence>
<dbReference type="AlphaFoldDB" id="A0A6F9DSC0"/>
<gene>
    <name evidence="1" type="primary">Sftpd-003</name>
</gene>
<protein>
    <submittedName>
        <fullName evidence="1">Pulmonary surfactant-associated protein D-like</fullName>
    </submittedName>
</protein>